<dbReference type="Proteomes" id="UP000231702">
    <property type="component" value="Unassembled WGS sequence"/>
</dbReference>
<gene>
    <name evidence="2" type="ORF">CVM39_07050</name>
    <name evidence="3" type="ORF">SAMN06297129_2952</name>
</gene>
<accession>A0A285J416</accession>
<proteinExistence type="predicted"/>
<dbReference type="OrthoDB" id="9769600at2"/>
<keyword evidence="5" id="KW-1185">Reference proteome</keyword>
<evidence type="ECO:0000313" key="3">
    <source>
        <dbReference type="EMBL" id="SNY54942.1"/>
    </source>
</evidence>
<dbReference type="EMBL" id="OBEA01000005">
    <property type="protein sequence ID" value="SNY54942.1"/>
    <property type="molecule type" value="Genomic_DNA"/>
</dbReference>
<dbReference type="PANTHER" id="PTHR21197">
    <property type="entry name" value="UDP-GALACTOPYRANOSE MUTASE"/>
    <property type="match status" value="1"/>
</dbReference>
<sequence length="393" mass="44015">MDASLGQAPPKRILIVGAGISGAVLARELAGAGHSVIVQDERRHVAGNCHTAQDPATGIMVHEYGPHIFHTADEEVWAYVTRFAEMMPFRHRVKAMAGGQVYSLPINLHTINQLFGRQMSPQEARAFIAGQCASDIEEPQSFEDQALRFVGEKIYATFLRGYTRKQWGVEPAELPASILKRLPLRFDYDDGYFDHPHQAIPRRGYTEMVKAILAADRVELRLGTAFEGAPPEGVDHLIYTGPLDRYFDRDLGPLGYRTLDFERIEAPCGDVQGIAVMNYCDEETPHTRVTEHRHFAPWAEAAPDRSLCFREYSRDAGPGDTPYYPLRLLNDRKRLSQYVERAKATSGVTFVGRLGTYAYLDMDRAIGRALETARVLNRTWAQGGKAPAFVHDP</sequence>
<dbReference type="PANTHER" id="PTHR21197:SF0">
    <property type="entry name" value="UDP-GALACTOPYRANOSE MUTASE"/>
    <property type="match status" value="1"/>
</dbReference>
<evidence type="ECO:0000313" key="4">
    <source>
        <dbReference type="Proteomes" id="UP000231655"/>
    </source>
</evidence>
<dbReference type="EMBL" id="PGTD01000015">
    <property type="protein sequence ID" value="PJE29658.1"/>
    <property type="molecule type" value="Genomic_DNA"/>
</dbReference>
<name>A0A285J416_9RHOB</name>
<dbReference type="Pfam" id="PF13450">
    <property type="entry name" value="NAD_binding_8"/>
    <property type="match status" value="1"/>
</dbReference>
<reference evidence="3 4" key="1">
    <citation type="submission" date="2017-09" db="EMBL/GenBank/DDBJ databases">
        <authorList>
            <person name="Ehlers B."/>
            <person name="Leendertz F.H."/>
        </authorList>
    </citation>
    <scope>NUCLEOTIDE SEQUENCE [LARGE SCALE GENOMIC DNA]</scope>
    <source>
        <strain evidence="3 4">CGMCC 1.12662</strain>
    </source>
</reference>
<dbReference type="GO" id="GO:0005829">
    <property type="term" value="C:cytosol"/>
    <property type="evidence" value="ECO:0007669"/>
    <property type="project" value="TreeGrafter"/>
</dbReference>
<evidence type="ECO:0000313" key="5">
    <source>
        <dbReference type="Proteomes" id="UP000231702"/>
    </source>
</evidence>
<dbReference type="Gene3D" id="3.40.50.720">
    <property type="entry name" value="NAD(P)-binding Rossmann-like Domain"/>
    <property type="match status" value="3"/>
</dbReference>
<reference evidence="2 5" key="2">
    <citation type="journal article" date="2018" name="Int. J. Syst. Evol. Microbiol.">
        <title>Pseudooceanicola lipolyticus sp. nov., a marine alphaproteobacterium, reclassification of Oceanicola flagellatus as Pseudooceanicola flagellatus comb. nov. and emended description of the genus Pseudooceanicola.</title>
        <authorList>
            <person name="Huang M.-M."/>
            <person name="Guo L.-L."/>
            <person name="Wu Y.-H."/>
            <person name="Lai Q.-L."/>
            <person name="Shao Z.-Z."/>
            <person name="Wang C.-S."/>
            <person name="Wu M."/>
            <person name="Xu X.-W."/>
        </authorList>
    </citation>
    <scope>NUCLEOTIDE SEQUENCE [LARGE SCALE GENOMIC DNA]</scope>
    <source>
        <strain evidence="2 5">Ar-45</strain>
    </source>
</reference>
<organism evidence="3 4">
    <name type="scientific">Pseudooceanicola antarcticus</name>
    <dbReference type="NCBI Taxonomy" id="1247613"/>
    <lineage>
        <taxon>Bacteria</taxon>
        <taxon>Pseudomonadati</taxon>
        <taxon>Pseudomonadota</taxon>
        <taxon>Alphaproteobacteria</taxon>
        <taxon>Rhodobacterales</taxon>
        <taxon>Paracoccaceae</taxon>
        <taxon>Pseudooceanicola</taxon>
    </lineage>
</organism>
<dbReference type="RefSeq" id="WP_097146648.1">
    <property type="nucleotide sequence ID" value="NZ_OBEA01000005.1"/>
</dbReference>
<dbReference type="Pfam" id="PF03275">
    <property type="entry name" value="GLF"/>
    <property type="match status" value="1"/>
</dbReference>
<dbReference type="InterPro" id="IPR015899">
    <property type="entry name" value="UDP-GalPyranose_mutase_C"/>
</dbReference>
<dbReference type="SUPFAM" id="SSF51971">
    <property type="entry name" value="Nucleotide-binding domain"/>
    <property type="match status" value="1"/>
</dbReference>
<dbReference type="Proteomes" id="UP000231655">
    <property type="component" value="Unassembled WGS sequence"/>
</dbReference>
<protein>
    <submittedName>
        <fullName evidence="3">UDP-galactopyranose mutase</fullName>
    </submittedName>
</protein>
<dbReference type="SUPFAM" id="SSF54373">
    <property type="entry name" value="FAD-linked reductases, C-terminal domain"/>
    <property type="match status" value="1"/>
</dbReference>
<dbReference type="AlphaFoldDB" id="A0A285J416"/>
<evidence type="ECO:0000313" key="2">
    <source>
        <dbReference type="EMBL" id="PJE29658.1"/>
    </source>
</evidence>
<dbReference type="GO" id="GO:0008767">
    <property type="term" value="F:UDP-galactopyranose mutase activity"/>
    <property type="evidence" value="ECO:0007669"/>
    <property type="project" value="InterPro"/>
</dbReference>
<feature type="domain" description="UDP-galactopyranose mutase C-terminal" evidence="1">
    <location>
        <begin position="158"/>
        <end position="359"/>
    </location>
</feature>
<evidence type="ECO:0000259" key="1">
    <source>
        <dbReference type="Pfam" id="PF03275"/>
    </source>
</evidence>
<dbReference type="GO" id="GO:0050660">
    <property type="term" value="F:flavin adenine dinucleotide binding"/>
    <property type="evidence" value="ECO:0007669"/>
    <property type="project" value="TreeGrafter"/>
</dbReference>